<name>A0ACC1SNP7_9HYPO</name>
<dbReference type="EMBL" id="JANRMS010000255">
    <property type="protein sequence ID" value="KAJ3543220.1"/>
    <property type="molecule type" value="Genomic_DNA"/>
</dbReference>
<reference evidence="1" key="1">
    <citation type="submission" date="2022-08" db="EMBL/GenBank/DDBJ databases">
        <title>Genome Sequence of Fusarium decemcellulare.</title>
        <authorList>
            <person name="Buettner E."/>
        </authorList>
    </citation>
    <scope>NUCLEOTIDE SEQUENCE</scope>
    <source>
        <strain evidence="1">Babe19</strain>
    </source>
</reference>
<gene>
    <name evidence="1" type="ORF">NM208_g3689</name>
</gene>
<keyword evidence="2" id="KW-1185">Reference proteome</keyword>
<sequence>MTKDWEPYQDEIRRLYQVEGKKLGEVMRLIKGKYGFIASTVLRLFLTPPGRKAKKARPQPRPAHPSAFSGPAGFPIFQTNSSLPVDLPAFSTLENLTGVTGADFGSFSQPLEQDQTGLDGQDVEGKTQLHRATLSQDHDRVRMLLHEGAAVHIKDHSGNAPLHYAVITGRNDMIQLLLQFGAETDAKGPLGRSPLHLAVDKTVLNTVLVSLLLEQGADPSVQDDRGDTPLHLALSAATSTGEVSYSQTPLIESFLKHGADVNIANNAGLTPFLRLLDQPYSSVVLPSLIDSFLQAGGSILHGPPHARTPFQSFLARSQTLGFRNEVFGRPKYENDILRSFLTKGASILTPTPSREPLIIEYFKNHYPKWGVDKKLGVELCGFITSDKPEEISNLVLREILGRLRNSSFLPSKDLLETLLQKGADPNLGNEKQETLLIVLSSRREPRLAALNEVLILLVAHGADPWRLDSSGKCALFEAAKRYPRNGHTLVRTMLEPDLRPQGSSASTQDVSGGTARRECWQGWEQAIKAVDWPEAKQHILRHEKAPPPKAINCLIECCFSVLGKKHVHLAREKFRGDHGEVELRRRYVAGILQDCRERGVSLDESCTEYLVELCLS</sequence>
<dbReference type="Proteomes" id="UP001148629">
    <property type="component" value="Unassembled WGS sequence"/>
</dbReference>
<accession>A0ACC1SNP7</accession>
<evidence type="ECO:0000313" key="1">
    <source>
        <dbReference type="EMBL" id="KAJ3543220.1"/>
    </source>
</evidence>
<proteinExistence type="predicted"/>
<organism evidence="1 2">
    <name type="scientific">Fusarium decemcellulare</name>
    <dbReference type="NCBI Taxonomy" id="57161"/>
    <lineage>
        <taxon>Eukaryota</taxon>
        <taxon>Fungi</taxon>
        <taxon>Dikarya</taxon>
        <taxon>Ascomycota</taxon>
        <taxon>Pezizomycotina</taxon>
        <taxon>Sordariomycetes</taxon>
        <taxon>Hypocreomycetidae</taxon>
        <taxon>Hypocreales</taxon>
        <taxon>Nectriaceae</taxon>
        <taxon>Fusarium</taxon>
        <taxon>Fusarium decemcellulare species complex</taxon>
    </lineage>
</organism>
<evidence type="ECO:0000313" key="2">
    <source>
        <dbReference type="Proteomes" id="UP001148629"/>
    </source>
</evidence>
<comment type="caution">
    <text evidence="1">The sequence shown here is derived from an EMBL/GenBank/DDBJ whole genome shotgun (WGS) entry which is preliminary data.</text>
</comment>
<protein>
    <submittedName>
        <fullName evidence="1">Uncharacterized protein</fullName>
    </submittedName>
</protein>